<accession>A0A9P6D6S1</accession>
<dbReference type="OrthoDB" id="3263038at2759"/>
<evidence type="ECO:0000313" key="1">
    <source>
        <dbReference type="EMBL" id="KAF9494931.1"/>
    </source>
</evidence>
<sequence length="72" mass="8209">MRAHVSQLIQMREELLELGSSMTDKEFTSIAMESLPNSYCPVLMMLTASAYMTKIQISSDDLIYHILKEADH</sequence>
<name>A0A9P6D6S1_PLEER</name>
<protein>
    <submittedName>
        <fullName evidence="1">Uncharacterized protein</fullName>
    </submittedName>
</protein>
<keyword evidence="2" id="KW-1185">Reference proteome</keyword>
<reference evidence="1" key="1">
    <citation type="submission" date="2020-11" db="EMBL/GenBank/DDBJ databases">
        <authorList>
            <consortium name="DOE Joint Genome Institute"/>
            <person name="Ahrendt S."/>
            <person name="Riley R."/>
            <person name="Andreopoulos W."/>
            <person name="Labutti K."/>
            <person name="Pangilinan J."/>
            <person name="Ruiz-Duenas F.J."/>
            <person name="Barrasa J.M."/>
            <person name="Sanchez-Garcia M."/>
            <person name="Camarero S."/>
            <person name="Miyauchi S."/>
            <person name="Serrano A."/>
            <person name="Linde D."/>
            <person name="Babiker R."/>
            <person name="Drula E."/>
            <person name="Ayuso-Fernandez I."/>
            <person name="Pacheco R."/>
            <person name="Padilla G."/>
            <person name="Ferreira P."/>
            <person name="Barriuso J."/>
            <person name="Kellner H."/>
            <person name="Castanera R."/>
            <person name="Alfaro M."/>
            <person name="Ramirez L."/>
            <person name="Pisabarro A.G."/>
            <person name="Kuo A."/>
            <person name="Tritt A."/>
            <person name="Lipzen A."/>
            <person name="He G."/>
            <person name="Yan M."/>
            <person name="Ng V."/>
            <person name="Cullen D."/>
            <person name="Martin F."/>
            <person name="Rosso M.-N."/>
            <person name="Henrissat B."/>
            <person name="Hibbett D."/>
            <person name="Martinez A.T."/>
            <person name="Grigoriev I.V."/>
        </authorList>
    </citation>
    <scope>NUCLEOTIDE SEQUENCE</scope>
    <source>
        <strain evidence="1">ATCC 90797</strain>
    </source>
</reference>
<evidence type="ECO:0000313" key="2">
    <source>
        <dbReference type="Proteomes" id="UP000807025"/>
    </source>
</evidence>
<dbReference type="EMBL" id="MU154567">
    <property type="protein sequence ID" value="KAF9494931.1"/>
    <property type="molecule type" value="Genomic_DNA"/>
</dbReference>
<proteinExistence type="predicted"/>
<organism evidence="1 2">
    <name type="scientific">Pleurotus eryngii</name>
    <name type="common">Boletus of the steppes</name>
    <dbReference type="NCBI Taxonomy" id="5323"/>
    <lineage>
        <taxon>Eukaryota</taxon>
        <taxon>Fungi</taxon>
        <taxon>Dikarya</taxon>
        <taxon>Basidiomycota</taxon>
        <taxon>Agaricomycotina</taxon>
        <taxon>Agaricomycetes</taxon>
        <taxon>Agaricomycetidae</taxon>
        <taxon>Agaricales</taxon>
        <taxon>Pleurotineae</taxon>
        <taxon>Pleurotaceae</taxon>
        <taxon>Pleurotus</taxon>
    </lineage>
</organism>
<comment type="caution">
    <text evidence="1">The sequence shown here is derived from an EMBL/GenBank/DDBJ whole genome shotgun (WGS) entry which is preliminary data.</text>
</comment>
<gene>
    <name evidence="1" type="ORF">BDN71DRAFT_1392572</name>
</gene>
<dbReference type="Proteomes" id="UP000807025">
    <property type="component" value="Unassembled WGS sequence"/>
</dbReference>
<feature type="non-terminal residue" evidence="1">
    <location>
        <position position="72"/>
    </location>
</feature>
<dbReference type="AlphaFoldDB" id="A0A9P6D6S1"/>